<proteinExistence type="predicted"/>
<organism evidence="1 2">
    <name type="scientific">Panagrolaimus davidi</name>
    <dbReference type="NCBI Taxonomy" id="227884"/>
    <lineage>
        <taxon>Eukaryota</taxon>
        <taxon>Metazoa</taxon>
        <taxon>Ecdysozoa</taxon>
        <taxon>Nematoda</taxon>
        <taxon>Chromadorea</taxon>
        <taxon>Rhabditida</taxon>
        <taxon>Tylenchina</taxon>
        <taxon>Panagrolaimomorpha</taxon>
        <taxon>Panagrolaimoidea</taxon>
        <taxon>Panagrolaimidae</taxon>
        <taxon>Panagrolaimus</taxon>
    </lineage>
</organism>
<accession>A0A914PKE1</accession>
<sequence>METVIPKEKENCKCEIVKYKTSDSQYNCLKDFDVNIYSCLKNDRITVILPNEFIVKISRSKKLVILRQKTNEKSIVTPDGTRYEYFNVPNDSHQNINIIYPGQQYQRNLQGIEKPLTIRSDEDFVRTDKNRTKFCFLGFTVKQSLFSLNGIRITIRVYTKDSNKSMRIRICPEHQSFFVVHLLENKINRCTSSEFLCEHL</sequence>
<name>A0A914PKE1_9BILA</name>
<evidence type="ECO:0000313" key="1">
    <source>
        <dbReference type="Proteomes" id="UP000887578"/>
    </source>
</evidence>
<reference evidence="2" key="1">
    <citation type="submission" date="2022-11" db="UniProtKB">
        <authorList>
            <consortium name="WormBaseParasite"/>
        </authorList>
    </citation>
    <scope>IDENTIFICATION</scope>
</reference>
<dbReference type="AlphaFoldDB" id="A0A914PKE1"/>
<evidence type="ECO:0000313" key="2">
    <source>
        <dbReference type="WBParaSite" id="PDA_v2.g1888.t1"/>
    </source>
</evidence>
<dbReference type="Proteomes" id="UP000887578">
    <property type="component" value="Unplaced"/>
</dbReference>
<dbReference type="WBParaSite" id="PDA_v2.g1888.t1">
    <property type="protein sequence ID" value="PDA_v2.g1888.t1"/>
    <property type="gene ID" value="PDA_v2.g1888"/>
</dbReference>
<keyword evidence="1" id="KW-1185">Reference proteome</keyword>
<protein>
    <submittedName>
        <fullName evidence="2">Uncharacterized protein</fullName>
    </submittedName>
</protein>